<keyword evidence="2" id="KW-1185">Reference proteome</keyword>
<dbReference type="PANTHER" id="PTHR34374">
    <property type="entry name" value="LARGE RIBOSOMAL RNA SUBUNIT ACCUMULATION PROTEIN YCED HOMOLOG 1, CHLOROPLASTIC"/>
    <property type="match status" value="1"/>
</dbReference>
<protein>
    <submittedName>
        <fullName evidence="1">DUF177 domain-containing protein</fullName>
    </submittedName>
</protein>
<dbReference type="PANTHER" id="PTHR34374:SF1">
    <property type="entry name" value="LARGE RIBOSOMAL RNA SUBUNIT ACCUMULATION PROTEIN YCED HOMOLOG 1, CHLOROPLASTIC"/>
    <property type="match status" value="1"/>
</dbReference>
<dbReference type="EMBL" id="QKRB01000057">
    <property type="protein sequence ID" value="PZD93707.1"/>
    <property type="molecule type" value="Genomic_DNA"/>
</dbReference>
<dbReference type="Proteomes" id="UP000249522">
    <property type="component" value="Unassembled WGS sequence"/>
</dbReference>
<proteinExistence type="predicted"/>
<gene>
    <name evidence="1" type="ORF">DNH61_21830</name>
</gene>
<accession>A0A2W1LQN1</accession>
<evidence type="ECO:0000313" key="1">
    <source>
        <dbReference type="EMBL" id="PZD93707.1"/>
    </source>
</evidence>
<organism evidence="1 2">
    <name type="scientific">Paenibacillus sambharensis</name>
    <dbReference type="NCBI Taxonomy" id="1803190"/>
    <lineage>
        <taxon>Bacteria</taxon>
        <taxon>Bacillati</taxon>
        <taxon>Bacillota</taxon>
        <taxon>Bacilli</taxon>
        <taxon>Bacillales</taxon>
        <taxon>Paenibacillaceae</taxon>
        <taxon>Paenibacillus</taxon>
    </lineage>
</organism>
<comment type="caution">
    <text evidence="1">The sequence shown here is derived from an EMBL/GenBank/DDBJ whole genome shotgun (WGS) entry which is preliminary data.</text>
</comment>
<name>A0A2W1LQN1_9BACL</name>
<reference evidence="1 2" key="1">
    <citation type="submission" date="2018-06" db="EMBL/GenBank/DDBJ databases">
        <title>Paenibacillus imtechensis sp. nov.</title>
        <authorList>
            <person name="Pinnaka A.K."/>
            <person name="Singh H."/>
            <person name="Kaur M."/>
        </authorList>
    </citation>
    <scope>NUCLEOTIDE SEQUENCE [LARGE SCALE GENOMIC DNA]</scope>
    <source>
        <strain evidence="1 2">SMB1</strain>
    </source>
</reference>
<evidence type="ECO:0000313" key="2">
    <source>
        <dbReference type="Proteomes" id="UP000249522"/>
    </source>
</evidence>
<dbReference type="AlphaFoldDB" id="A0A2W1LQN1"/>
<dbReference type="OrthoDB" id="9790372at2"/>
<dbReference type="InterPro" id="IPR003772">
    <property type="entry name" value="YceD"/>
</dbReference>
<sequence>MQETLRGKTHTFDTELDVSSLVDGRPDVIRSSPLKVRLEARAESKAVQVDGGLDIDLEMSCSRCLKPTAAHVAVPFHEQFKPASSVTTAEVEEDEVIPVDGEWLNLQPYVEQALLLELPFAPLCSEDCKGLCAKCGSDLNEGECGCSREVIDPRLAGLKDFFKS</sequence>
<dbReference type="Pfam" id="PF02620">
    <property type="entry name" value="YceD"/>
    <property type="match status" value="1"/>
</dbReference>